<dbReference type="SUPFAM" id="SSF53474">
    <property type="entry name" value="alpha/beta-Hydrolases"/>
    <property type="match status" value="1"/>
</dbReference>
<dbReference type="OrthoDB" id="9797755at2"/>
<protein>
    <submittedName>
        <fullName evidence="1">Alpha/beta hydrolase</fullName>
    </submittedName>
</protein>
<dbReference type="Pfam" id="PF05990">
    <property type="entry name" value="DUF900"/>
    <property type="match status" value="1"/>
</dbReference>
<dbReference type="RefSeq" id="WP_117394065.1">
    <property type="nucleotide sequence ID" value="NZ_QWDC01000005.1"/>
</dbReference>
<dbReference type="InterPro" id="IPR010297">
    <property type="entry name" value="DUF900_hydrolase"/>
</dbReference>
<name>A0A372NML4_9SPHI</name>
<dbReference type="EMBL" id="QWDC01000005">
    <property type="protein sequence ID" value="RFZ90098.1"/>
    <property type="molecule type" value="Genomic_DNA"/>
</dbReference>
<accession>A0A372NML4</accession>
<evidence type="ECO:0000313" key="2">
    <source>
        <dbReference type="Proteomes" id="UP000264217"/>
    </source>
</evidence>
<dbReference type="PANTHER" id="PTHR36513">
    <property type="entry name" value="ABC TRANSMEMBRANE TYPE-1 DOMAIN-CONTAINING PROTEIN"/>
    <property type="match status" value="1"/>
</dbReference>
<comment type="caution">
    <text evidence="1">The sequence shown here is derived from an EMBL/GenBank/DDBJ whole genome shotgun (WGS) entry which is preliminary data.</text>
</comment>
<organism evidence="1 2">
    <name type="scientific">Mucilaginibacter conchicola</name>
    <dbReference type="NCBI Taxonomy" id="2303333"/>
    <lineage>
        <taxon>Bacteria</taxon>
        <taxon>Pseudomonadati</taxon>
        <taxon>Bacteroidota</taxon>
        <taxon>Sphingobacteriia</taxon>
        <taxon>Sphingobacteriales</taxon>
        <taxon>Sphingobacteriaceae</taxon>
        <taxon>Mucilaginibacter</taxon>
    </lineage>
</organism>
<dbReference type="InterPro" id="IPR029058">
    <property type="entry name" value="AB_hydrolase_fold"/>
</dbReference>
<dbReference type="Proteomes" id="UP000264217">
    <property type="component" value="Unassembled WGS sequence"/>
</dbReference>
<dbReference type="PANTHER" id="PTHR36513:SF1">
    <property type="entry name" value="TRANSMEMBRANE PROTEIN"/>
    <property type="match status" value="1"/>
</dbReference>
<dbReference type="Gene3D" id="3.40.50.1820">
    <property type="entry name" value="alpha/beta hydrolase"/>
    <property type="match status" value="1"/>
</dbReference>
<gene>
    <name evidence="1" type="ORF">D0C36_22925</name>
</gene>
<reference evidence="1 2" key="1">
    <citation type="submission" date="2018-08" db="EMBL/GenBank/DDBJ databases">
        <title>Mucilaginibacter sp. MYSH2.</title>
        <authorList>
            <person name="Seo T."/>
        </authorList>
    </citation>
    <scope>NUCLEOTIDE SEQUENCE [LARGE SCALE GENOMIC DNA]</scope>
    <source>
        <strain evidence="1 2">MYSH2</strain>
    </source>
</reference>
<proteinExistence type="predicted"/>
<keyword evidence="2" id="KW-1185">Reference proteome</keyword>
<sequence length="457" mass="51872">MTIGRIKISIICEDAELESILLDGLQIRDNSIHYEDKNTINFVQDIEQDHFELNLKISGNVGGIIVVIIERLAESLFSQTSINLLRNGQTERLFQFNLQSFTKEFLKDQRFRDEKNFGVEERSIVKTIKSPNYQTVVWFGTNRAVRNNAFVAHSVFESGADSLSLGQCRVNIPGRHKIGELNRPSWWKLEFVENHDKHFAILETKFLTQDDFLNGVLSKLSESSEQDAFIFIHGFNTSFNDGILRTAQLAFDLGFKGAPIFYSWPSHANLLNYPEDEGIVHASTEQFVSFLKLLGPIIKNKKVHIIAHSMGNRLVSFAINKLDKESFFEGQVFNQIVLAAPDLDAQQFLDEYANAITTVAKRITLYASSSDTALKISRNIHSSMIRLGESGGLITCFEGIDTIDASKTDPSFLGHGYYSDTAALINDIYQLFRFNFNPALRNLIPNNEAQELYWTFR</sequence>
<dbReference type="GO" id="GO:0016787">
    <property type="term" value="F:hydrolase activity"/>
    <property type="evidence" value="ECO:0007669"/>
    <property type="project" value="UniProtKB-KW"/>
</dbReference>
<dbReference type="AlphaFoldDB" id="A0A372NML4"/>
<evidence type="ECO:0000313" key="1">
    <source>
        <dbReference type="EMBL" id="RFZ90098.1"/>
    </source>
</evidence>
<keyword evidence="1" id="KW-0378">Hydrolase</keyword>